<keyword evidence="5" id="KW-1185">Reference proteome</keyword>
<dbReference type="InterPro" id="IPR057852">
    <property type="entry name" value="Beta-prop_WDR11_1st"/>
</dbReference>
<feature type="compositionally biased region" description="Low complexity" evidence="1">
    <location>
        <begin position="552"/>
        <end position="563"/>
    </location>
</feature>
<evidence type="ECO:0000259" key="2">
    <source>
        <dbReference type="Pfam" id="PF23751"/>
    </source>
</evidence>
<feature type="domain" description="WDR11 first beta-propeller" evidence="2">
    <location>
        <begin position="14"/>
        <end position="353"/>
    </location>
</feature>
<feature type="compositionally biased region" description="Low complexity" evidence="1">
    <location>
        <begin position="869"/>
        <end position="886"/>
    </location>
</feature>
<feature type="compositionally biased region" description="Basic and acidic residues" evidence="1">
    <location>
        <begin position="821"/>
        <end position="833"/>
    </location>
</feature>
<feature type="compositionally biased region" description="Gly residues" evidence="1">
    <location>
        <begin position="587"/>
        <end position="598"/>
    </location>
</feature>
<evidence type="ECO:0000313" key="4">
    <source>
        <dbReference type="EMBL" id="KAF5836108.1"/>
    </source>
</evidence>
<evidence type="ECO:0000259" key="3">
    <source>
        <dbReference type="Pfam" id="PF23752"/>
    </source>
</evidence>
<feature type="region of interest" description="Disordered" evidence="1">
    <location>
        <begin position="526"/>
        <end position="573"/>
    </location>
</feature>
<dbReference type="Gene3D" id="2.130.10.10">
    <property type="entry name" value="YVTN repeat-like/Quinoprotein amine dehydrogenase"/>
    <property type="match status" value="1"/>
</dbReference>
<comment type="caution">
    <text evidence="4">The sequence shown here is derived from an EMBL/GenBank/DDBJ whole genome shotgun (WGS) entry which is preliminary data.</text>
</comment>
<feature type="region of interest" description="Disordered" evidence="1">
    <location>
        <begin position="587"/>
        <end position="622"/>
    </location>
</feature>
<dbReference type="InterPro" id="IPR039694">
    <property type="entry name" value="WDR11"/>
</dbReference>
<evidence type="ECO:0000313" key="5">
    <source>
        <dbReference type="Proteomes" id="UP000815325"/>
    </source>
</evidence>
<feature type="domain" description="WDR11 second beta-propeller" evidence="3">
    <location>
        <begin position="619"/>
        <end position="831"/>
    </location>
</feature>
<proteinExistence type="predicted"/>
<dbReference type="PANTHER" id="PTHR14593">
    <property type="entry name" value="WD REPEAT-CONTAINING PROTEIN 11"/>
    <property type="match status" value="1"/>
</dbReference>
<protein>
    <submittedName>
        <fullName evidence="4">Uncharacterized protein</fullName>
    </submittedName>
</protein>
<dbReference type="InterPro" id="IPR036322">
    <property type="entry name" value="WD40_repeat_dom_sf"/>
</dbReference>
<dbReference type="Proteomes" id="UP000815325">
    <property type="component" value="Unassembled WGS sequence"/>
</dbReference>
<feature type="region of interest" description="Disordered" evidence="1">
    <location>
        <begin position="393"/>
        <end position="437"/>
    </location>
</feature>
<sequence length="972" mass="100678">MATASLDTVGFCPGPAQKANRGASDLLEGQLFAYGCGSGVVVMEVQQLQVAATLEGVVHKGGAVTSVKWCPMCHSRDLISDTHLRLASGDSNGGVAVWDVQCQSVCATLDDALLAVPGNNAPKLGVVHGLEWVTAKPFLLATLMAPATLLVWDTQGDVIVWQRELTSSVPEPFVSMCQDPLDWRRLCVSGPGHLAIVTLTDLASDDVEVKQFKLETRGTGNKADTLRGSAGVSVAGNSAGMQAVFSSTRGLLFVLLPWEIQALDMELGVPATSRALPSGRAPFVALLGVYGRGVSHGGGDEGGSDCCYALHADGTLTIWLRIPGELRYTLSCASRLMPPISRNAAQSLSLLAVRAQVWKHDVAVDELVRRPWLGSTEEVTCKLQSLLLPDSAAETAPGAEREGGSAFARTGNAAKSHAAAAAPSKPSQPTAPGANTSRQSLLIMSVTSDGKVWQWDAPLPRFSDRSFITSVADTPLVSISGSMQPSSHQPPPPAAAPMLVGMLHTLPHAVTTLNLFPKLLATGKKMSMPAPPHPDHMELPSPTPPLPPKPKPSSSGGRPAAATAGGGTQGEAAAQRAAAWAAAAGAAAGGGAGAGPQGHGTSLNEGQSAGAQGDNASENGGGGEVVEVALMGAAVTAAGNVELFTLTRGQASPLAAEVAVSLNVHRHAVVRGVRWLGSTPRLVSFTVERVQVSAQQAGAALAAQEAEGAHPPGLTAWRNVLAITDVRSRRSTHFREVPPEPHPLLGLRASPSGAHLLLLIKGAPAELWKVDTDKPARLRLLDLPFTAVEWVQPAEVLTSHMTSVDDVADWHQQHHRQRPMQRQDDGARGEMKGSHCMADPSHPHQINQQHQHQDMTGGAPNTHGGSSGVGSSAHNNGGTTTTPVGFGVTGGGEIIVDERLAFTLGDGRAGVLSVCGRHVADARAKRPVSSNGQAHGCCGHSHCCLGPHGGAGEQLRPAGSGMLVSCCFVAAV</sequence>
<reference evidence="4" key="1">
    <citation type="submission" date="2017-08" db="EMBL/GenBank/DDBJ databases">
        <authorList>
            <person name="Polle J.E."/>
            <person name="Barry K."/>
            <person name="Cushman J."/>
            <person name="Schmutz J."/>
            <person name="Tran D."/>
            <person name="Hathwaick L.T."/>
            <person name="Yim W.C."/>
            <person name="Jenkins J."/>
            <person name="Mckie-Krisberg Z.M."/>
            <person name="Prochnik S."/>
            <person name="Lindquist E."/>
            <person name="Dockter R.B."/>
            <person name="Adam C."/>
            <person name="Molina H."/>
            <person name="Bunkerborg J."/>
            <person name="Jin E."/>
            <person name="Buchheim M."/>
            <person name="Magnuson J."/>
        </authorList>
    </citation>
    <scope>NUCLEOTIDE SEQUENCE</scope>
    <source>
        <strain evidence="4">CCAP 19/18</strain>
    </source>
</reference>
<dbReference type="InterPro" id="IPR057853">
    <property type="entry name" value="Beta-prop_WDR11_2nd"/>
</dbReference>
<feature type="compositionally biased region" description="Low complexity" evidence="1">
    <location>
        <begin position="413"/>
        <end position="432"/>
    </location>
</feature>
<dbReference type="EMBL" id="MU069675">
    <property type="protein sequence ID" value="KAF5836108.1"/>
    <property type="molecule type" value="Genomic_DNA"/>
</dbReference>
<accession>A0ABQ7GNB6</accession>
<organism evidence="4 5">
    <name type="scientific">Dunaliella salina</name>
    <name type="common">Green alga</name>
    <name type="synonym">Protococcus salinus</name>
    <dbReference type="NCBI Taxonomy" id="3046"/>
    <lineage>
        <taxon>Eukaryota</taxon>
        <taxon>Viridiplantae</taxon>
        <taxon>Chlorophyta</taxon>
        <taxon>core chlorophytes</taxon>
        <taxon>Chlorophyceae</taxon>
        <taxon>CS clade</taxon>
        <taxon>Chlamydomonadales</taxon>
        <taxon>Dunaliellaceae</taxon>
        <taxon>Dunaliella</taxon>
    </lineage>
</organism>
<dbReference type="SUPFAM" id="SSF50978">
    <property type="entry name" value="WD40 repeat-like"/>
    <property type="match status" value="1"/>
</dbReference>
<feature type="compositionally biased region" description="Pro residues" evidence="1">
    <location>
        <begin position="541"/>
        <end position="551"/>
    </location>
</feature>
<gene>
    <name evidence="4" type="ORF">DUNSADRAFT_6477</name>
</gene>
<feature type="compositionally biased region" description="Polar residues" evidence="1">
    <location>
        <begin position="599"/>
        <end position="610"/>
    </location>
</feature>
<dbReference type="PANTHER" id="PTHR14593:SF5">
    <property type="entry name" value="WD REPEAT-CONTAINING PROTEIN 11"/>
    <property type="match status" value="1"/>
</dbReference>
<dbReference type="InterPro" id="IPR015943">
    <property type="entry name" value="WD40/YVTN_repeat-like_dom_sf"/>
</dbReference>
<name>A0ABQ7GNB6_DUNSA</name>
<evidence type="ECO:0000256" key="1">
    <source>
        <dbReference type="SAM" id="MobiDB-lite"/>
    </source>
</evidence>
<dbReference type="Pfam" id="PF23752">
    <property type="entry name" value="Beta-prop_WDR11_2nd"/>
    <property type="match status" value="1"/>
</dbReference>
<feature type="region of interest" description="Disordered" evidence="1">
    <location>
        <begin position="812"/>
        <end position="886"/>
    </location>
</feature>
<dbReference type="Pfam" id="PF23751">
    <property type="entry name" value="Beta-prop_WDR11_1st"/>
    <property type="match status" value="1"/>
</dbReference>